<dbReference type="EMBL" id="BSOW01000028">
    <property type="protein sequence ID" value="GLR89827.1"/>
    <property type="molecule type" value="Genomic_DNA"/>
</dbReference>
<sequence>MRAALAVGPVEVGADEGAFLGYLREHSFEAPPDSLTRSLAKSGVRRAMDLERALSRF</sequence>
<dbReference type="Proteomes" id="UP001156905">
    <property type="component" value="Unassembled WGS sequence"/>
</dbReference>
<reference evidence="2" key="1">
    <citation type="journal article" date="2019" name="Int. J. Syst. Evol. Microbiol.">
        <title>The Global Catalogue of Microorganisms (GCM) 10K type strain sequencing project: providing services to taxonomists for standard genome sequencing and annotation.</title>
        <authorList>
            <consortium name="The Broad Institute Genomics Platform"/>
            <consortium name="The Broad Institute Genome Sequencing Center for Infectious Disease"/>
            <person name="Wu L."/>
            <person name="Ma J."/>
        </authorList>
    </citation>
    <scope>NUCLEOTIDE SEQUENCE [LARGE SCALE GENOMIC DNA]</scope>
    <source>
        <strain evidence="2">NBRC 102520</strain>
    </source>
</reference>
<name>A0ABQ6B5X9_9BRAD</name>
<evidence type="ECO:0000313" key="2">
    <source>
        <dbReference type="Proteomes" id="UP001156905"/>
    </source>
</evidence>
<accession>A0ABQ6B5X9</accession>
<proteinExistence type="predicted"/>
<protein>
    <submittedName>
        <fullName evidence="1">Uncharacterized protein</fullName>
    </submittedName>
</protein>
<organism evidence="1 2">
    <name type="scientific">Bradyrhizobium iriomotense</name>
    <dbReference type="NCBI Taxonomy" id="441950"/>
    <lineage>
        <taxon>Bacteria</taxon>
        <taxon>Pseudomonadati</taxon>
        <taxon>Pseudomonadota</taxon>
        <taxon>Alphaproteobacteria</taxon>
        <taxon>Hyphomicrobiales</taxon>
        <taxon>Nitrobacteraceae</taxon>
        <taxon>Bradyrhizobium</taxon>
    </lineage>
</organism>
<comment type="caution">
    <text evidence="1">The sequence shown here is derived from an EMBL/GenBank/DDBJ whole genome shotgun (WGS) entry which is preliminary data.</text>
</comment>
<evidence type="ECO:0000313" key="1">
    <source>
        <dbReference type="EMBL" id="GLR89827.1"/>
    </source>
</evidence>
<gene>
    <name evidence="1" type="ORF">GCM10007857_65410</name>
</gene>
<keyword evidence="2" id="KW-1185">Reference proteome</keyword>